<keyword evidence="4 8" id="KW-0812">Transmembrane</keyword>
<comment type="similarity">
    <text evidence="2">Belongs to the EMC6 family.</text>
</comment>
<keyword evidence="5" id="KW-0256">Endoplasmic reticulum</keyword>
<dbReference type="GO" id="GO:0034975">
    <property type="term" value="P:protein folding in endoplasmic reticulum"/>
    <property type="evidence" value="ECO:0007669"/>
    <property type="project" value="TreeGrafter"/>
</dbReference>
<proteinExistence type="inferred from homology"/>
<keyword evidence="7 8" id="KW-0472">Membrane</keyword>
<dbReference type="Pfam" id="PF07019">
    <property type="entry name" value="EMC6"/>
    <property type="match status" value="1"/>
</dbReference>
<evidence type="ECO:0000256" key="3">
    <source>
        <dbReference type="ARBA" id="ARBA00020827"/>
    </source>
</evidence>
<dbReference type="AlphaFoldDB" id="A0A8H6BVF4"/>
<comment type="subcellular location">
    <subcellularLocation>
        <location evidence="1">Endoplasmic reticulum membrane</location>
        <topology evidence="1">Multi-pass membrane protein</topology>
    </subcellularLocation>
</comment>
<evidence type="ECO:0000256" key="1">
    <source>
        <dbReference type="ARBA" id="ARBA00004477"/>
    </source>
</evidence>
<evidence type="ECO:0000256" key="4">
    <source>
        <dbReference type="ARBA" id="ARBA00022692"/>
    </source>
</evidence>
<dbReference type="OMA" id="YPGFLFY"/>
<dbReference type="GO" id="GO:0072546">
    <property type="term" value="C:EMC complex"/>
    <property type="evidence" value="ECO:0007669"/>
    <property type="project" value="InterPro"/>
</dbReference>
<evidence type="ECO:0000313" key="10">
    <source>
        <dbReference type="Proteomes" id="UP000536275"/>
    </source>
</evidence>
<evidence type="ECO:0000256" key="2">
    <source>
        <dbReference type="ARBA" id="ARBA00009436"/>
    </source>
</evidence>
<evidence type="ECO:0000256" key="8">
    <source>
        <dbReference type="SAM" id="Phobius"/>
    </source>
</evidence>
<evidence type="ECO:0000256" key="6">
    <source>
        <dbReference type="ARBA" id="ARBA00022989"/>
    </source>
</evidence>
<name>A0A8H6BVF4_CANAX</name>
<dbReference type="GO" id="GO:0000045">
    <property type="term" value="P:autophagosome assembly"/>
    <property type="evidence" value="ECO:0007669"/>
    <property type="project" value="TreeGrafter"/>
</dbReference>
<keyword evidence="6 8" id="KW-1133">Transmembrane helix</keyword>
<reference evidence="9 10" key="1">
    <citation type="submission" date="2020-03" db="EMBL/GenBank/DDBJ databases">
        <title>FDA dAtabase for Regulatory Grade micrObial Sequences (FDA-ARGOS): Supporting development and validation of Infectious Disease Dx tests.</title>
        <authorList>
            <person name="Campos J."/>
            <person name="Goldberg B."/>
            <person name="Tallon L."/>
            <person name="Sadzewicz L."/>
            <person name="Vavikolanu K."/>
            <person name="Mehta A."/>
            <person name="Aluvathingal J."/>
            <person name="Nadendla S."/>
            <person name="Nandy P."/>
            <person name="Geyer C."/>
            <person name="Yan Y."/>
            <person name="Sichtig H."/>
        </authorList>
    </citation>
    <scope>NUCLEOTIDE SEQUENCE [LARGE SCALE GENOMIC DNA]</scope>
    <source>
        <strain evidence="9 10">FDAARGOS_656</strain>
    </source>
</reference>
<evidence type="ECO:0000313" key="9">
    <source>
        <dbReference type="EMBL" id="KAF6066410.1"/>
    </source>
</evidence>
<dbReference type="EMBL" id="JABWAD010000058">
    <property type="protein sequence ID" value="KAF6066410.1"/>
    <property type="molecule type" value="Genomic_DNA"/>
</dbReference>
<dbReference type="PANTHER" id="PTHR20994:SF0">
    <property type="entry name" value="ER MEMBRANE PROTEIN COMPLEX SUBUNIT 6"/>
    <property type="match status" value="1"/>
</dbReference>
<accession>A0A8H6BVF4</accession>
<feature type="transmembrane region" description="Helical" evidence="8">
    <location>
        <begin position="47"/>
        <end position="65"/>
    </location>
</feature>
<evidence type="ECO:0000256" key="5">
    <source>
        <dbReference type="ARBA" id="ARBA00022824"/>
    </source>
</evidence>
<gene>
    <name evidence="9" type="ORF">FOB64_004674</name>
</gene>
<evidence type="ECO:0000256" key="7">
    <source>
        <dbReference type="ARBA" id="ARBA00023136"/>
    </source>
</evidence>
<comment type="caution">
    <text evidence="9">The sequence shown here is derived from an EMBL/GenBank/DDBJ whole genome shotgun (WGS) entry which is preliminary data.</text>
</comment>
<feature type="transmembrane region" description="Helical" evidence="8">
    <location>
        <begin position="86"/>
        <end position="104"/>
    </location>
</feature>
<sequence length="108" mass="12036">MTVATQKFYYQPSIEANKQKLQHVHDVASLALGVGSGILTLESMNGFIFYLIGITVTNLLFYIICGEGRPSKYFKNPLQEVFISGVFSNIPGFIMMWCLVYALVKSSS</sequence>
<dbReference type="Proteomes" id="UP000536275">
    <property type="component" value="Unassembled WGS sequence"/>
</dbReference>
<organism evidence="9 10">
    <name type="scientific">Candida albicans</name>
    <name type="common">Yeast</name>
    <dbReference type="NCBI Taxonomy" id="5476"/>
    <lineage>
        <taxon>Eukaryota</taxon>
        <taxon>Fungi</taxon>
        <taxon>Dikarya</taxon>
        <taxon>Ascomycota</taxon>
        <taxon>Saccharomycotina</taxon>
        <taxon>Pichiomycetes</taxon>
        <taxon>Debaryomycetaceae</taxon>
        <taxon>Candida/Lodderomyces clade</taxon>
        <taxon>Candida</taxon>
    </lineage>
</organism>
<dbReference type="PANTHER" id="PTHR20994">
    <property type="entry name" value="ER MEMBRANE PROTEIN COMPLEX SUBUNIT 6"/>
    <property type="match status" value="1"/>
</dbReference>
<dbReference type="SMR" id="A0A8H6BVF4"/>
<dbReference type="InterPro" id="IPR008504">
    <property type="entry name" value="Emc6"/>
</dbReference>
<dbReference type="InterPro" id="IPR029008">
    <property type="entry name" value="EMC6-like"/>
</dbReference>
<protein>
    <recommendedName>
        <fullName evidence="3">ER membrane protein complex subunit 6</fullName>
    </recommendedName>
</protein>